<dbReference type="GO" id="GO:0003700">
    <property type="term" value="F:DNA-binding transcription factor activity"/>
    <property type="evidence" value="ECO:0007669"/>
    <property type="project" value="InterPro"/>
</dbReference>
<name>A0A6S7IK89_PARCT</name>
<comment type="caution">
    <text evidence="2">The sequence shown here is derived from an EMBL/GenBank/DDBJ whole genome shotgun (WGS) entry which is preliminary data.</text>
</comment>
<evidence type="ECO:0000313" key="2">
    <source>
        <dbReference type="EMBL" id="CAB4006242.1"/>
    </source>
</evidence>
<feature type="domain" description="ZSWIM1/3 RNaseH-like" evidence="1">
    <location>
        <begin position="320"/>
        <end position="419"/>
    </location>
</feature>
<dbReference type="Proteomes" id="UP001152795">
    <property type="component" value="Unassembled WGS sequence"/>
</dbReference>
<dbReference type="EMBL" id="CACRXK020005454">
    <property type="protein sequence ID" value="CAB4006242.1"/>
    <property type="molecule type" value="Genomic_DNA"/>
</dbReference>
<accession>A0A6S7IK89</accession>
<dbReference type="OrthoDB" id="5973923at2759"/>
<evidence type="ECO:0000313" key="3">
    <source>
        <dbReference type="Proteomes" id="UP001152795"/>
    </source>
</evidence>
<dbReference type="PANTHER" id="PTHR47456:SF1">
    <property type="entry name" value="PHD-TYPE DOMAIN-CONTAINING PROTEIN"/>
    <property type="match status" value="1"/>
</dbReference>
<gene>
    <name evidence="2" type="ORF">PACLA_8A069576</name>
</gene>
<proteinExistence type="predicted"/>
<dbReference type="InterPro" id="IPR048324">
    <property type="entry name" value="ZSWIM1-3_RNaseH-like"/>
</dbReference>
<dbReference type="InterPro" id="IPR029309">
    <property type="entry name" value="CaRF"/>
</dbReference>
<feature type="non-terminal residue" evidence="2">
    <location>
        <position position="1"/>
    </location>
</feature>
<dbReference type="PANTHER" id="PTHR47456">
    <property type="entry name" value="PHD-TYPE DOMAIN-CONTAINING PROTEIN"/>
    <property type="match status" value="1"/>
</dbReference>
<dbReference type="AlphaFoldDB" id="A0A6S7IK89"/>
<reference evidence="2" key="1">
    <citation type="submission" date="2020-04" db="EMBL/GenBank/DDBJ databases">
        <authorList>
            <person name="Alioto T."/>
            <person name="Alioto T."/>
            <person name="Gomez Garrido J."/>
        </authorList>
    </citation>
    <scope>NUCLEOTIDE SEQUENCE</scope>
    <source>
        <strain evidence="2">A484AB</strain>
    </source>
</reference>
<organism evidence="2 3">
    <name type="scientific">Paramuricea clavata</name>
    <name type="common">Red gorgonian</name>
    <name type="synonym">Violescent sea-whip</name>
    <dbReference type="NCBI Taxonomy" id="317549"/>
    <lineage>
        <taxon>Eukaryota</taxon>
        <taxon>Metazoa</taxon>
        <taxon>Cnidaria</taxon>
        <taxon>Anthozoa</taxon>
        <taxon>Octocorallia</taxon>
        <taxon>Malacalcyonacea</taxon>
        <taxon>Plexauridae</taxon>
        <taxon>Paramuricea</taxon>
    </lineage>
</organism>
<evidence type="ECO:0000259" key="1">
    <source>
        <dbReference type="Pfam" id="PF21056"/>
    </source>
</evidence>
<keyword evidence="3" id="KW-1185">Reference proteome</keyword>
<protein>
    <recommendedName>
        <fullName evidence="1">ZSWIM1/3 RNaseH-like domain-containing protein</fullName>
    </recommendedName>
</protein>
<sequence>SCSRYFGYVHTVEEAMTVMKQYKLDTTTRFSCFKSNVLQLYGGLKVVRQHPFSKPRKVYFKDTSISFDGTPFYIIGTKAFDCKHGPDRKKIFKSKLENAKNKNEDHDCPKRRFLPQNTVKFDCPAQIRLSEVIKFPDYKISDDKERSRRDMSMKLKIDIAKGDQPAYERRIYIQLPKEDQHKDHAIGEVGSILQPIDKLLTKKIELLVGEGVKTVHEMKRHLKSYVKNELFASEKPPPTTNRRYYPTDMDIRNCMYRASVKFILSKIDQENLEKNIDVWRERYPEDRFFFRPYTVSPENPALEEGDGEVEADITQNLLFIHQTMWQKRLLARYGNKIKLLDTTYKTMRYELPLFFIVVKTNVNYLVVGSCIIQRETTASIEEALGILKCWNHSWEPKYFMTDFCHEEINAIENTFTDTTTYICDFHREQCWERWLRKTDNGLSKSREDVLLLLRNVAKSTTEKEFEENVKLLKKQNFWLTSPELRKWFENTWLVEAKCSITFPEWQWDSLPKKYRENPHISLDQDLLFSCPLNDEHIAYEETSRQPLKEIKQSKQESQQHSRHN</sequence>
<dbReference type="Pfam" id="PF21056">
    <property type="entry name" value="ZSWIM1-3_RNaseH-like"/>
    <property type="match status" value="1"/>
</dbReference>
<dbReference type="Pfam" id="PF15299">
    <property type="entry name" value="ALS2CR8"/>
    <property type="match status" value="1"/>
</dbReference>